<protein>
    <submittedName>
        <fullName evidence="1">Uncharacterized protein</fullName>
    </submittedName>
</protein>
<dbReference type="AlphaFoldDB" id="A0A5E4NDW9"/>
<dbReference type="OrthoDB" id="6626218at2759"/>
<proteinExistence type="predicted"/>
<evidence type="ECO:0000313" key="1">
    <source>
        <dbReference type="EMBL" id="VVC43032.1"/>
    </source>
</evidence>
<evidence type="ECO:0000313" key="2">
    <source>
        <dbReference type="Proteomes" id="UP000325440"/>
    </source>
</evidence>
<dbReference type="EMBL" id="CABPRJ010002367">
    <property type="protein sequence ID" value="VVC43032.1"/>
    <property type="molecule type" value="Genomic_DNA"/>
</dbReference>
<dbReference type="Proteomes" id="UP000325440">
    <property type="component" value="Unassembled WGS sequence"/>
</dbReference>
<organism evidence="1 2">
    <name type="scientific">Cinara cedri</name>
    <dbReference type="NCBI Taxonomy" id="506608"/>
    <lineage>
        <taxon>Eukaryota</taxon>
        <taxon>Metazoa</taxon>
        <taxon>Ecdysozoa</taxon>
        <taxon>Arthropoda</taxon>
        <taxon>Hexapoda</taxon>
        <taxon>Insecta</taxon>
        <taxon>Pterygota</taxon>
        <taxon>Neoptera</taxon>
        <taxon>Paraneoptera</taxon>
        <taxon>Hemiptera</taxon>
        <taxon>Sternorrhyncha</taxon>
        <taxon>Aphidomorpha</taxon>
        <taxon>Aphidoidea</taxon>
        <taxon>Aphididae</taxon>
        <taxon>Lachninae</taxon>
        <taxon>Cinara</taxon>
    </lineage>
</organism>
<sequence>MKAKISEINENIKNAKKFFENSNQFKEGFKPQVKMLLNENGELVTDKGELVELFKKYFEILLNKQDSTNDEIMYHIAEPDIREPEQEEVARIIETLKNYKSLIFIFILL</sequence>
<reference evidence="1 2" key="1">
    <citation type="submission" date="2019-08" db="EMBL/GenBank/DDBJ databases">
        <authorList>
            <person name="Alioto T."/>
            <person name="Alioto T."/>
            <person name="Gomez Garrido J."/>
        </authorList>
    </citation>
    <scope>NUCLEOTIDE SEQUENCE [LARGE SCALE GENOMIC DNA]</scope>
</reference>
<accession>A0A5E4NDW9</accession>
<keyword evidence="2" id="KW-1185">Reference proteome</keyword>
<name>A0A5E4NDW9_9HEMI</name>
<gene>
    <name evidence="1" type="ORF">CINCED_3A009433</name>
</gene>